<reference evidence="1" key="1">
    <citation type="submission" date="2014-09" db="EMBL/GenBank/DDBJ databases">
        <authorList>
            <person name="Magalhaes I.L.F."/>
            <person name="Oliveira U."/>
            <person name="Santos F.R."/>
            <person name="Vidigal T.H.D.A."/>
            <person name="Brescovit A.D."/>
            <person name="Santos A.J."/>
        </authorList>
    </citation>
    <scope>NUCLEOTIDE SEQUENCE</scope>
    <source>
        <tissue evidence="1">Shoot tissue taken approximately 20 cm above the soil surface</tissue>
    </source>
</reference>
<name>A0A0A9EL84_ARUDO</name>
<proteinExistence type="predicted"/>
<organism evidence="1">
    <name type="scientific">Arundo donax</name>
    <name type="common">Giant reed</name>
    <name type="synonym">Donax arundinaceus</name>
    <dbReference type="NCBI Taxonomy" id="35708"/>
    <lineage>
        <taxon>Eukaryota</taxon>
        <taxon>Viridiplantae</taxon>
        <taxon>Streptophyta</taxon>
        <taxon>Embryophyta</taxon>
        <taxon>Tracheophyta</taxon>
        <taxon>Spermatophyta</taxon>
        <taxon>Magnoliopsida</taxon>
        <taxon>Liliopsida</taxon>
        <taxon>Poales</taxon>
        <taxon>Poaceae</taxon>
        <taxon>PACMAD clade</taxon>
        <taxon>Arundinoideae</taxon>
        <taxon>Arundineae</taxon>
        <taxon>Arundo</taxon>
    </lineage>
</organism>
<reference evidence="1" key="2">
    <citation type="journal article" date="2015" name="Data Brief">
        <title>Shoot transcriptome of the giant reed, Arundo donax.</title>
        <authorList>
            <person name="Barrero R.A."/>
            <person name="Guerrero F.D."/>
            <person name="Moolhuijzen P."/>
            <person name="Goolsby J.A."/>
            <person name="Tidwell J."/>
            <person name="Bellgard S.E."/>
            <person name="Bellgard M.I."/>
        </authorList>
    </citation>
    <scope>NUCLEOTIDE SEQUENCE</scope>
    <source>
        <tissue evidence="1">Shoot tissue taken approximately 20 cm above the soil surface</tissue>
    </source>
</reference>
<dbReference type="AlphaFoldDB" id="A0A0A9EL84"/>
<protein>
    <submittedName>
        <fullName evidence="1">Uncharacterized protein</fullName>
    </submittedName>
</protein>
<dbReference type="EMBL" id="GBRH01197029">
    <property type="protein sequence ID" value="JAE00867.1"/>
    <property type="molecule type" value="Transcribed_RNA"/>
</dbReference>
<sequence length="71" mass="7662">MSMCSGSTILFSQHHVCHVLRSTGIALATCKRGPLCLKIDQHMVVFTMSTAGVPPFRLLMVQSGAHPCHLA</sequence>
<accession>A0A0A9EL84</accession>
<evidence type="ECO:0000313" key="1">
    <source>
        <dbReference type="EMBL" id="JAE00867.1"/>
    </source>
</evidence>